<dbReference type="Proteomes" id="UP001642360">
    <property type="component" value="Unassembled WGS sequence"/>
</dbReference>
<dbReference type="AlphaFoldDB" id="A0ABC8R081"/>
<accession>A0ABC8R081</accession>
<comment type="caution">
    <text evidence="2">The sequence shown here is derived from an EMBL/GenBank/DDBJ whole genome shotgun (WGS) entry which is preliminary data.</text>
</comment>
<name>A0ABC8R081_9AQUA</name>
<protein>
    <recommendedName>
        <fullName evidence="1">PB1-like domain-containing protein</fullName>
    </recommendedName>
</protein>
<evidence type="ECO:0000313" key="2">
    <source>
        <dbReference type="EMBL" id="CAK9138396.1"/>
    </source>
</evidence>
<organism evidence="2 3">
    <name type="scientific">Ilex paraguariensis</name>
    <name type="common">yerba mate</name>
    <dbReference type="NCBI Taxonomy" id="185542"/>
    <lineage>
        <taxon>Eukaryota</taxon>
        <taxon>Viridiplantae</taxon>
        <taxon>Streptophyta</taxon>
        <taxon>Embryophyta</taxon>
        <taxon>Tracheophyta</taxon>
        <taxon>Spermatophyta</taxon>
        <taxon>Magnoliopsida</taxon>
        <taxon>eudicotyledons</taxon>
        <taxon>Gunneridae</taxon>
        <taxon>Pentapetalae</taxon>
        <taxon>asterids</taxon>
        <taxon>campanulids</taxon>
        <taxon>Aquifoliales</taxon>
        <taxon>Aquifoliaceae</taxon>
        <taxon>Ilex</taxon>
    </lineage>
</organism>
<keyword evidence="3" id="KW-1185">Reference proteome</keyword>
<evidence type="ECO:0000259" key="1">
    <source>
        <dbReference type="Pfam" id="PF26130"/>
    </source>
</evidence>
<sequence length="240" mass="25922">MGWDTFTVELHHGRKFMRTPKIIYKGGTVSIIEDCEPAKISLLEIIDMYVSVGGEEVNVNIYYRVLGYSLDMGVKQIRSDCDVIELLKCYEDLDYVLNTFECYDSDEYSEDPSWIYEDLEGLDDDDIFRNDIFRSDFPPNGAEAFVNQDVGPSQSNKSTDGATFTNGATSNATIACNIVVASTDGPTSTVVASNVAASNVAATSSADAASTAGLASIVATSTAAASNIACTLHCWSSLNY</sequence>
<proteinExistence type="predicted"/>
<gene>
    <name evidence="2" type="ORF">ILEXP_LOCUS5739</name>
</gene>
<dbReference type="EMBL" id="CAUOFW020000886">
    <property type="protein sequence ID" value="CAK9138396.1"/>
    <property type="molecule type" value="Genomic_DNA"/>
</dbReference>
<dbReference type="Pfam" id="PF26130">
    <property type="entry name" value="PB1-like"/>
    <property type="match status" value="1"/>
</dbReference>
<dbReference type="InterPro" id="IPR058594">
    <property type="entry name" value="PB1-like_dom_pln"/>
</dbReference>
<reference evidence="2 3" key="1">
    <citation type="submission" date="2024-02" db="EMBL/GenBank/DDBJ databases">
        <authorList>
            <person name="Vignale AGUSTIN F."/>
            <person name="Sosa J E."/>
            <person name="Modenutti C."/>
        </authorList>
    </citation>
    <scope>NUCLEOTIDE SEQUENCE [LARGE SCALE GENOMIC DNA]</scope>
</reference>
<evidence type="ECO:0000313" key="3">
    <source>
        <dbReference type="Proteomes" id="UP001642360"/>
    </source>
</evidence>
<feature type="domain" description="PB1-like" evidence="1">
    <location>
        <begin position="4"/>
        <end position="92"/>
    </location>
</feature>